<dbReference type="PROSITE" id="PS51013">
    <property type="entry name" value="PANNEXIN"/>
    <property type="match status" value="1"/>
</dbReference>
<evidence type="ECO:0000256" key="11">
    <source>
        <dbReference type="ARBA" id="ARBA00023303"/>
    </source>
</evidence>
<keyword evidence="6" id="KW-0303">Gap junction</keyword>
<dbReference type="InterPro" id="IPR000990">
    <property type="entry name" value="Innexin"/>
</dbReference>
<evidence type="ECO:0000256" key="12">
    <source>
        <dbReference type="RuleBase" id="RU010713"/>
    </source>
</evidence>
<keyword evidence="7" id="KW-0965">Cell junction</keyword>
<gene>
    <name evidence="12" type="primary">inx</name>
    <name evidence="13" type="ORF">NMOB1V02_LOCUS8691</name>
</gene>
<comment type="function">
    <text evidence="12">Structural component of the gap junctions.</text>
</comment>
<keyword evidence="9 12" id="KW-0406">Ion transport</keyword>
<evidence type="ECO:0000256" key="6">
    <source>
        <dbReference type="ARBA" id="ARBA00022868"/>
    </source>
</evidence>
<dbReference type="Proteomes" id="UP000678499">
    <property type="component" value="Unassembled WGS sequence"/>
</dbReference>
<feature type="transmembrane region" description="Helical" evidence="12">
    <location>
        <begin position="172"/>
        <end position="194"/>
    </location>
</feature>
<evidence type="ECO:0000256" key="3">
    <source>
        <dbReference type="ARBA" id="ARBA00022448"/>
    </source>
</evidence>
<dbReference type="GO" id="GO:0034220">
    <property type="term" value="P:monoatomic ion transmembrane transport"/>
    <property type="evidence" value="ECO:0007669"/>
    <property type="project" value="UniProtKB-KW"/>
</dbReference>
<comment type="subcellular location">
    <subcellularLocation>
        <location evidence="1">Cell junction</location>
        <location evidence="1">Gap junction</location>
    </subcellularLocation>
    <subcellularLocation>
        <location evidence="2 12">Cell membrane</location>
        <topology evidence="2 12">Multi-pass membrane protein</topology>
    </subcellularLocation>
</comment>
<evidence type="ECO:0000256" key="9">
    <source>
        <dbReference type="ARBA" id="ARBA00023065"/>
    </source>
</evidence>
<keyword evidence="5 12" id="KW-0812">Transmembrane</keyword>
<dbReference type="EMBL" id="OA884611">
    <property type="protein sequence ID" value="CAD7281037.1"/>
    <property type="molecule type" value="Genomic_DNA"/>
</dbReference>
<dbReference type="GO" id="GO:0005886">
    <property type="term" value="C:plasma membrane"/>
    <property type="evidence" value="ECO:0007669"/>
    <property type="project" value="UniProtKB-SubCell"/>
</dbReference>
<keyword evidence="8 12" id="KW-1133">Transmembrane helix</keyword>
<keyword evidence="4" id="KW-1003">Cell membrane</keyword>
<keyword evidence="3 12" id="KW-0813">Transport</keyword>
<reference evidence="13" key="1">
    <citation type="submission" date="2020-11" db="EMBL/GenBank/DDBJ databases">
        <authorList>
            <person name="Tran Van P."/>
        </authorList>
    </citation>
    <scope>NUCLEOTIDE SEQUENCE</scope>
</reference>
<keyword evidence="14" id="KW-1185">Reference proteome</keyword>
<organism evidence="13">
    <name type="scientific">Notodromas monacha</name>
    <dbReference type="NCBI Taxonomy" id="399045"/>
    <lineage>
        <taxon>Eukaryota</taxon>
        <taxon>Metazoa</taxon>
        <taxon>Ecdysozoa</taxon>
        <taxon>Arthropoda</taxon>
        <taxon>Crustacea</taxon>
        <taxon>Oligostraca</taxon>
        <taxon>Ostracoda</taxon>
        <taxon>Podocopa</taxon>
        <taxon>Podocopida</taxon>
        <taxon>Cypridocopina</taxon>
        <taxon>Cypridoidea</taxon>
        <taxon>Cyprididae</taxon>
        <taxon>Notodromas</taxon>
    </lineage>
</organism>
<dbReference type="AlphaFoldDB" id="A0A7R9BV39"/>
<feature type="transmembrane region" description="Helical" evidence="12">
    <location>
        <begin position="105"/>
        <end position="127"/>
    </location>
</feature>
<evidence type="ECO:0000313" key="14">
    <source>
        <dbReference type="Proteomes" id="UP000678499"/>
    </source>
</evidence>
<evidence type="ECO:0000313" key="13">
    <source>
        <dbReference type="EMBL" id="CAD7281037.1"/>
    </source>
</evidence>
<evidence type="ECO:0000256" key="7">
    <source>
        <dbReference type="ARBA" id="ARBA00022949"/>
    </source>
</evidence>
<proteinExistence type="inferred from homology"/>
<dbReference type="PRINTS" id="PR01262">
    <property type="entry name" value="INNEXIN"/>
</dbReference>
<dbReference type="GO" id="GO:0005243">
    <property type="term" value="F:gap junction channel activity"/>
    <property type="evidence" value="ECO:0007669"/>
    <property type="project" value="TreeGrafter"/>
</dbReference>
<feature type="transmembrane region" description="Helical" evidence="12">
    <location>
        <begin position="22"/>
        <end position="42"/>
    </location>
</feature>
<evidence type="ECO:0000256" key="10">
    <source>
        <dbReference type="ARBA" id="ARBA00023136"/>
    </source>
</evidence>
<dbReference type="PANTHER" id="PTHR11893">
    <property type="entry name" value="INNEXIN"/>
    <property type="match status" value="1"/>
</dbReference>
<dbReference type="Pfam" id="PF00876">
    <property type="entry name" value="Innexin"/>
    <property type="match status" value="1"/>
</dbReference>
<evidence type="ECO:0000256" key="4">
    <source>
        <dbReference type="ARBA" id="ARBA00022475"/>
    </source>
</evidence>
<dbReference type="EMBL" id="CAJPEX010002574">
    <property type="protein sequence ID" value="CAG0921189.1"/>
    <property type="molecule type" value="Genomic_DNA"/>
</dbReference>
<comment type="similarity">
    <text evidence="12">Belongs to the pannexin family.</text>
</comment>
<dbReference type="PANTHER" id="PTHR11893:SF40">
    <property type="entry name" value="INNEXIN SHAKING-B"/>
    <property type="match status" value="1"/>
</dbReference>
<keyword evidence="10 12" id="KW-0472">Membrane</keyword>
<protein>
    <recommendedName>
        <fullName evidence="12">Innexin</fullName>
    </recommendedName>
</protein>
<evidence type="ECO:0000256" key="8">
    <source>
        <dbReference type="ARBA" id="ARBA00022989"/>
    </source>
</evidence>
<evidence type="ECO:0000256" key="2">
    <source>
        <dbReference type="ARBA" id="ARBA00004651"/>
    </source>
</evidence>
<feature type="transmembrane region" description="Helical" evidence="12">
    <location>
        <begin position="264"/>
        <end position="286"/>
    </location>
</feature>
<dbReference type="OrthoDB" id="5867527at2759"/>
<dbReference type="GO" id="GO:0005921">
    <property type="term" value="C:gap junction"/>
    <property type="evidence" value="ECO:0007669"/>
    <property type="project" value="UniProtKB-SubCell"/>
</dbReference>
<evidence type="ECO:0000256" key="1">
    <source>
        <dbReference type="ARBA" id="ARBA00004610"/>
    </source>
</evidence>
<keyword evidence="11 12" id="KW-0407">Ion channel</keyword>
<accession>A0A7R9BV39</accession>
<evidence type="ECO:0000256" key="5">
    <source>
        <dbReference type="ARBA" id="ARBA00022692"/>
    </source>
</evidence>
<name>A0A7R9BV39_9CRUS</name>
<sequence length="378" mass="44274">MLEVFSGILHLLKFRKARADSVIFRLHYTFTVCLLVGASVLISSSQYVGKPIHCAYNKNLFPEAYVESFCWVNSTYYHPHDVQPDPLQAAPHVRPGADNVVHVKYYQWVAMVLLFQAILFYIPRWLWKGFEGGLLERLLITSDARNERSSVTRISSYLCQNSSKNDWYMYRYFACELVALLNILAQLFLLDWFFGGLFMDYGVRVLEFLESEGNHVPNPMWRVFPRVTKCTLQAFAFNGNLDVIEALCVLPLNVVNEKIFLVQWFWFLLLGGMTLILVFYRLMIFLSPRLHQSMFRNQLKFVDKKLLDRIFLKTSRGDWFLLYTMSYYMDFGKLADVLYDMDRRMRIGEEAAVHHFINHPTPIPSEYRSPTPDPNNKA</sequence>